<proteinExistence type="predicted"/>
<comment type="caution">
    <text evidence="1">The sequence shown here is derived from an EMBL/GenBank/DDBJ whole genome shotgun (WGS) entry which is preliminary data.</text>
</comment>
<dbReference type="Gene3D" id="3.40.50.10610">
    <property type="entry name" value="ABC-type transport auxiliary lipoprotein component"/>
    <property type="match status" value="1"/>
</dbReference>
<dbReference type="EMBL" id="WOCD01000003">
    <property type="protein sequence ID" value="MUH72701.1"/>
    <property type="molecule type" value="Genomic_DNA"/>
</dbReference>
<accession>A0A6N8FEE6</accession>
<dbReference type="OrthoDB" id="1014694at2"/>
<organism evidence="1 2">
    <name type="scientific">Psychrosphaera haliotis</name>
    <dbReference type="NCBI Taxonomy" id="555083"/>
    <lineage>
        <taxon>Bacteria</taxon>
        <taxon>Pseudomonadati</taxon>
        <taxon>Pseudomonadota</taxon>
        <taxon>Gammaproteobacteria</taxon>
        <taxon>Alteromonadales</taxon>
        <taxon>Pseudoalteromonadaceae</taxon>
        <taxon>Psychrosphaera</taxon>
    </lineage>
</organism>
<keyword evidence="2" id="KW-1185">Reference proteome</keyword>
<sequence>MIKTASMIVLAFILVGCESTYISKEEAFPKMYNEQPASILVVPAINNTTAPESADYLTTTLAEPLSYHGYYVAPLELVQSIFQQEGILDGAQLENVDPSVFGEQFGVDSVLFVSINKWQTNYYVVSGNVEVALKYELYSTKTGEKLWFYEDSLIVDTSSNDNSSGGVAGLLVNVIATAVSTATTDYVPIAKRVNYMALSSAPLGQYHKLHNTDQTQTSVNRFKAK</sequence>
<gene>
    <name evidence="1" type="ORF">GNP35_09495</name>
</gene>
<reference evidence="1 2" key="1">
    <citation type="submission" date="2019-11" db="EMBL/GenBank/DDBJ databases">
        <title>P. haliotis isolates from Z. marina roots.</title>
        <authorList>
            <person name="Cohen M."/>
            <person name="Jospin G."/>
            <person name="Eisen J.A."/>
            <person name="Coil D.A."/>
        </authorList>
    </citation>
    <scope>NUCLEOTIDE SEQUENCE [LARGE SCALE GENOMIC DNA]</scope>
    <source>
        <strain evidence="1 2">UCD-MCMsp1aY</strain>
    </source>
</reference>
<evidence type="ECO:0000313" key="1">
    <source>
        <dbReference type="EMBL" id="MUH72701.1"/>
    </source>
</evidence>
<dbReference type="Proteomes" id="UP000439994">
    <property type="component" value="Unassembled WGS sequence"/>
</dbReference>
<dbReference type="InterPro" id="IPR008517">
    <property type="entry name" value="GNA1162-like"/>
</dbReference>
<evidence type="ECO:0000313" key="2">
    <source>
        <dbReference type="Proteomes" id="UP000439994"/>
    </source>
</evidence>
<dbReference type="Pfam" id="PF05643">
    <property type="entry name" value="GNA1162-like"/>
    <property type="match status" value="1"/>
</dbReference>
<name>A0A6N8FEE6_9GAMM</name>
<protein>
    <recommendedName>
        <fullName evidence="3">Lipoprotein</fullName>
    </recommendedName>
</protein>
<evidence type="ECO:0008006" key="3">
    <source>
        <dbReference type="Google" id="ProtNLM"/>
    </source>
</evidence>
<dbReference type="PROSITE" id="PS51257">
    <property type="entry name" value="PROKAR_LIPOPROTEIN"/>
    <property type="match status" value="1"/>
</dbReference>
<dbReference type="AlphaFoldDB" id="A0A6N8FEE6"/>